<dbReference type="Pfam" id="PF10491">
    <property type="entry name" value="Nrf1_DNA-bind"/>
    <property type="match status" value="1"/>
</dbReference>
<evidence type="ECO:0000259" key="2">
    <source>
        <dbReference type="Pfam" id="PF10491"/>
    </source>
</evidence>
<dbReference type="RefSeq" id="XP_024223808.1">
    <property type="nucleotide sequence ID" value="XM_024368040.2"/>
</dbReference>
<feature type="domain" description="Nuclear respiratory factor 1 NLS/DNA-binding dimerisation" evidence="2">
    <location>
        <begin position="81"/>
        <end position="181"/>
    </location>
</feature>
<evidence type="ECO:0000313" key="4">
    <source>
        <dbReference type="RefSeq" id="XP_024223808.1"/>
    </source>
</evidence>
<feature type="region of interest" description="Disordered" evidence="1">
    <location>
        <begin position="512"/>
        <end position="533"/>
    </location>
</feature>
<dbReference type="AlphaFoldDB" id="A0A6P6FDL6"/>
<keyword evidence="3" id="KW-1185">Reference proteome</keyword>
<accession>A0A6P6FDL6</accession>
<proteinExistence type="predicted"/>
<dbReference type="Proteomes" id="UP000515180">
    <property type="component" value="Unplaced"/>
</dbReference>
<organism evidence="3 4">
    <name type="scientific">Bombus impatiens</name>
    <name type="common">Bumblebee</name>
    <dbReference type="NCBI Taxonomy" id="132113"/>
    <lineage>
        <taxon>Eukaryota</taxon>
        <taxon>Metazoa</taxon>
        <taxon>Ecdysozoa</taxon>
        <taxon>Arthropoda</taxon>
        <taxon>Hexapoda</taxon>
        <taxon>Insecta</taxon>
        <taxon>Pterygota</taxon>
        <taxon>Neoptera</taxon>
        <taxon>Endopterygota</taxon>
        <taxon>Hymenoptera</taxon>
        <taxon>Apocrita</taxon>
        <taxon>Aculeata</taxon>
        <taxon>Apoidea</taxon>
        <taxon>Anthophila</taxon>
        <taxon>Apidae</taxon>
        <taxon>Bombus</taxon>
        <taxon>Pyrobombus</taxon>
    </lineage>
</organism>
<dbReference type="OrthoDB" id="6288734at2759"/>
<evidence type="ECO:0000313" key="3">
    <source>
        <dbReference type="Proteomes" id="UP000515180"/>
    </source>
</evidence>
<sequence>MVLSDTGYMLHQVTPERISRNGKQLYKGKCTLSENNADSFENMKYSMLQEQEYGVGLPQNLVSSEMNECVMVDTDPMETESSSLEEASVVSNLPLLFANGHPTSLEKITLTQLERFVTFMVKCSLGHDTNEVISEPRWWPKEVKFSNPLTRPKRVNDNWMANLKKLVFRCYTYHRSEYLLRFCSYLARYSQEDLQYVNNWDSTTSLYHKSTGKLLVTFRNENMNYDRTCESPRKKLLSCRGVISSYTKQQQHSVMMNHTPTGDIYLCDNCDAEFIGLEKMKEHESVCYEQEHNGSNSRSTTPDLSIVEPELRQNQFLEYFHLCSVKSESEAKSESKSVEIHNDATVNNNNNIISRTSRRVRGFVNFTRCPTIPFSSPAGILLAKRSKAMTEETQQERLERIERHLIAPVLNSSSKPKWLEADVDNDKWSVTYKPNRDKLACDYVHQYKFVNSVKKKPMLSIQSQLLYVVCRPVFVILNRLTQEQIHDFKQNQPKYQCLIQNVSIVNKKMITHNEGKTGPNVPSKRKAPSDESDINTMKENVEKVVGNEIINVELIDFGGKCSSGENNTTTIHSIKEIASCIRPSEAIAVIDLCSSDEEENTCTPASSNENKDSMSCLSHDVKGVTESFLEKFSSTKFQLEHGKCEWLSDNILNNDVENYTDKYHSTMLNTFTNLSPILRPAP</sequence>
<protein>
    <submittedName>
        <fullName evidence="4">Uncharacterized protein LOC100749683 isoform X1</fullName>
    </submittedName>
</protein>
<name>A0A6P6FDL6_BOMIM</name>
<reference evidence="4" key="1">
    <citation type="submission" date="2025-08" db="UniProtKB">
        <authorList>
            <consortium name="RefSeq"/>
        </authorList>
    </citation>
    <scope>IDENTIFICATION</scope>
</reference>
<dbReference type="CTD" id="34362"/>
<evidence type="ECO:0000256" key="1">
    <source>
        <dbReference type="SAM" id="MobiDB-lite"/>
    </source>
</evidence>
<dbReference type="InterPro" id="IPR019525">
    <property type="entry name" value="Nrf1_NLS/DNA-bd_dimer"/>
</dbReference>
<dbReference type="GeneID" id="100749683"/>
<gene>
    <name evidence="4" type="primary">LOC100749683</name>
</gene>